<dbReference type="InterPro" id="IPR004839">
    <property type="entry name" value="Aminotransferase_I/II_large"/>
</dbReference>
<comment type="subunit">
    <text evidence="2">Homodimer.</text>
</comment>
<dbReference type="Gene3D" id="3.40.640.10">
    <property type="entry name" value="Type I PLP-dependent aspartate aminotransferase-like (Major domain)"/>
    <property type="match status" value="1"/>
</dbReference>
<evidence type="ECO:0000256" key="6">
    <source>
        <dbReference type="ARBA" id="ARBA00025785"/>
    </source>
</evidence>
<dbReference type="InterPro" id="IPR015424">
    <property type="entry name" value="PyrdxlP-dep_Trfase"/>
</dbReference>
<dbReference type="PROSITE" id="PS51228">
    <property type="entry name" value="ACB_2"/>
    <property type="match status" value="1"/>
</dbReference>
<evidence type="ECO:0000313" key="9">
    <source>
        <dbReference type="Proteomes" id="UP000039865"/>
    </source>
</evidence>
<dbReference type="GO" id="GO:0042853">
    <property type="term" value="P:L-alanine catabolic process"/>
    <property type="evidence" value="ECO:0007669"/>
    <property type="project" value="UniProtKB-UniPathway"/>
</dbReference>
<keyword evidence="4 8" id="KW-0808">Transferase</keyword>
<dbReference type="PRINTS" id="PR00689">
    <property type="entry name" value="ACOABINDINGP"/>
</dbReference>
<dbReference type="AlphaFoldDB" id="A0A078AYC0"/>
<keyword evidence="9" id="KW-1185">Reference proteome</keyword>
<keyword evidence="3 8" id="KW-0032">Aminotransferase</keyword>
<proteinExistence type="inferred from homology"/>
<sequence length="574" mass="64263">MSDLEAEFQAVVAKVQENQEAMLKLADDKKLEVYGLFKQATVGDVNTDRPGMLDFKGKAKWDAWNSKKGTSQDDAKTAYIELTLQLCQTASRGFQKTLTYETLAENVKKAEYAVRGKIPMRGEEIQLAINKGQKFPFEKTTSLNIGNPQAVGQGYITFNREVLAALMHPPLQNSESLSHDARERAKKYSKLLVTPLGAYTGNSKGYNHVRDRVADFIGKRDNVEANPNNIYITNGASEGVRTALTLLIRSSNDGIMIPIPQYPLYSALITLNGGRQVNYYLDETKNWGLDSKDLRQRIADAKKEGVNIRSIVVINPGNPTGQVLTKENIEEIIHICYENSILIMADEVYQNNVYKEGIKFHSFRKILAEQPENIRNSVELLSMNSVSKGLLGECGLRGGYLEAHNIDEKVSNELYKLKSIELCSNTVGQVATLLSIDPPVRGQESDKTVDLYEGEKQKIYDGLRARAELLTKSFNEMKNVSCSEIQGAMYGMPRLHLSQKAIDAAKAQGVQPDFLYCMELVEQTGIMTVPGSGFGQKDGEYHLRITNLVTPTERMKEVLDNFKVFNQRFHDKYA</sequence>
<gene>
    <name evidence="8" type="primary">Contig10818.g11565</name>
    <name evidence="8" type="ORF">STYLEM_15308</name>
</gene>
<dbReference type="Gene3D" id="1.20.80.10">
    <property type="match status" value="1"/>
</dbReference>
<dbReference type="SUPFAM" id="SSF53383">
    <property type="entry name" value="PLP-dependent transferases"/>
    <property type="match status" value="1"/>
</dbReference>
<dbReference type="UniPathway" id="UPA00528">
    <property type="reaction ID" value="UER00586"/>
</dbReference>
<dbReference type="InterPro" id="IPR035984">
    <property type="entry name" value="Acyl-CoA-binding_sf"/>
</dbReference>
<reference evidence="8 9" key="1">
    <citation type="submission" date="2014-06" db="EMBL/GenBank/DDBJ databases">
        <authorList>
            <person name="Swart Estienne"/>
        </authorList>
    </citation>
    <scope>NUCLEOTIDE SEQUENCE [LARGE SCALE GENOMIC DNA]</scope>
    <source>
        <strain evidence="8 9">130c</strain>
    </source>
</reference>
<dbReference type="GO" id="GO:0000062">
    <property type="term" value="F:fatty-acyl-CoA binding"/>
    <property type="evidence" value="ECO:0007669"/>
    <property type="project" value="InterPro"/>
</dbReference>
<dbReference type="PANTHER" id="PTHR11751:SF29">
    <property type="entry name" value="ALANINE TRANSAMINASE"/>
    <property type="match status" value="1"/>
</dbReference>
<dbReference type="CDD" id="cd00609">
    <property type="entry name" value="AAT_like"/>
    <property type="match status" value="1"/>
</dbReference>
<dbReference type="OMA" id="EAETHGM"/>
<comment type="cofactor">
    <cofactor evidence="1">
        <name>pyridoxal 5'-phosphate</name>
        <dbReference type="ChEBI" id="CHEBI:597326"/>
    </cofactor>
</comment>
<dbReference type="Gene3D" id="3.90.1150.10">
    <property type="entry name" value="Aspartate Aminotransferase, domain 1"/>
    <property type="match status" value="1"/>
</dbReference>
<dbReference type="InterPro" id="IPR015421">
    <property type="entry name" value="PyrdxlP-dep_Trfase_major"/>
</dbReference>
<dbReference type="InterPro" id="IPR022408">
    <property type="entry name" value="Acyl-CoA-binding_prot_CS"/>
</dbReference>
<dbReference type="GO" id="GO:0030170">
    <property type="term" value="F:pyridoxal phosphate binding"/>
    <property type="evidence" value="ECO:0007669"/>
    <property type="project" value="InterPro"/>
</dbReference>
<evidence type="ECO:0000256" key="3">
    <source>
        <dbReference type="ARBA" id="ARBA00022576"/>
    </source>
</evidence>
<dbReference type="GO" id="GO:0004021">
    <property type="term" value="F:L-alanine:2-oxoglutarate aminotransferase activity"/>
    <property type="evidence" value="ECO:0007669"/>
    <property type="project" value="TreeGrafter"/>
</dbReference>
<dbReference type="Gene3D" id="1.10.287.1970">
    <property type="match status" value="1"/>
</dbReference>
<evidence type="ECO:0000256" key="4">
    <source>
        <dbReference type="ARBA" id="ARBA00022679"/>
    </source>
</evidence>
<comment type="similarity">
    <text evidence="6">Belongs to the class-I pyridoxal-phosphate-dependent aminotransferase family. Alanine aminotransferase subfamily.</text>
</comment>
<organism evidence="8 9">
    <name type="scientific">Stylonychia lemnae</name>
    <name type="common">Ciliate</name>
    <dbReference type="NCBI Taxonomy" id="5949"/>
    <lineage>
        <taxon>Eukaryota</taxon>
        <taxon>Sar</taxon>
        <taxon>Alveolata</taxon>
        <taxon>Ciliophora</taxon>
        <taxon>Intramacronucleata</taxon>
        <taxon>Spirotrichea</taxon>
        <taxon>Stichotrichia</taxon>
        <taxon>Sporadotrichida</taxon>
        <taxon>Oxytrichidae</taxon>
        <taxon>Stylonychinae</taxon>
        <taxon>Stylonychia</taxon>
    </lineage>
</organism>
<evidence type="ECO:0000256" key="5">
    <source>
        <dbReference type="ARBA" id="ARBA00022898"/>
    </source>
</evidence>
<keyword evidence="5" id="KW-0663">Pyridoxal phosphate</keyword>
<dbReference type="FunFam" id="3.40.640.10:FF:000012">
    <property type="entry name" value="alanine aminotransferase 2"/>
    <property type="match status" value="1"/>
</dbReference>
<dbReference type="FunFam" id="3.90.1150.10:FF:000151">
    <property type="entry name" value="Alanine aminotransferase 2"/>
    <property type="match status" value="1"/>
</dbReference>
<dbReference type="InterPro" id="IPR045088">
    <property type="entry name" value="ALAT1/2-like"/>
</dbReference>
<dbReference type="InterPro" id="IPR014352">
    <property type="entry name" value="FERM/acyl-CoA-bd_prot_sf"/>
</dbReference>
<name>A0A078AYC0_STYLE</name>
<dbReference type="OrthoDB" id="1732682at2759"/>
<accession>A0A078AYC0</accession>
<dbReference type="PROSITE" id="PS00880">
    <property type="entry name" value="ACB_1"/>
    <property type="match status" value="1"/>
</dbReference>
<evidence type="ECO:0000313" key="8">
    <source>
        <dbReference type="EMBL" id="CDW86217.1"/>
    </source>
</evidence>
<evidence type="ECO:0000259" key="7">
    <source>
        <dbReference type="PROSITE" id="PS51228"/>
    </source>
</evidence>
<protein>
    <submittedName>
        <fullName evidence="8">Alanine aminotransferase 2</fullName>
    </submittedName>
</protein>
<evidence type="ECO:0000256" key="1">
    <source>
        <dbReference type="ARBA" id="ARBA00001933"/>
    </source>
</evidence>
<dbReference type="InParanoid" id="A0A078AYC0"/>
<feature type="domain" description="ACB" evidence="7">
    <location>
        <begin position="4"/>
        <end position="92"/>
    </location>
</feature>
<evidence type="ECO:0000256" key="2">
    <source>
        <dbReference type="ARBA" id="ARBA00011738"/>
    </source>
</evidence>
<dbReference type="SUPFAM" id="SSF47027">
    <property type="entry name" value="Acyl-CoA binding protein"/>
    <property type="match status" value="1"/>
</dbReference>
<dbReference type="Pfam" id="PF00887">
    <property type="entry name" value="ACBP"/>
    <property type="match status" value="1"/>
</dbReference>
<dbReference type="InterPro" id="IPR015422">
    <property type="entry name" value="PyrdxlP-dep_Trfase_small"/>
</dbReference>
<dbReference type="InterPro" id="IPR000582">
    <property type="entry name" value="Acyl-CoA-binding_protein"/>
</dbReference>
<dbReference type="PANTHER" id="PTHR11751">
    <property type="entry name" value="ALANINE AMINOTRANSFERASE"/>
    <property type="match status" value="1"/>
</dbReference>
<dbReference type="Pfam" id="PF00155">
    <property type="entry name" value="Aminotran_1_2"/>
    <property type="match status" value="1"/>
</dbReference>
<dbReference type="EMBL" id="CCKQ01014454">
    <property type="protein sequence ID" value="CDW86217.1"/>
    <property type="molecule type" value="Genomic_DNA"/>
</dbReference>
<dbReference type="Proteomes" id="UP000039865">
    <property type="component" value="Unassembled WGS sequence"/>
</dbReference>